<dbReference type="Proteomes" id="UP001157974">
    <property type="component" value="Unassembled WGS sequence"/>
</dbReference>
<reference evidence="2 3" key="1">
    <citation type="journal article" date="2023" name="Nat. Commun.">
        <title>Origin of minicircular mitochondrial genomes in red algae.</title>
        <authorList>
            <person name="Lee Y."/>
            <person name="Cho C.H."/>
            <person name="Lee Y.M."/>
            <person name="Park S.I."/>
            <person name="Yang J.H."/>
            <person name="West J.A."/>
            <person name="Bhattacharya D."/>
            <person name="Yoon H.S."/>
        </authorList>
    </citation>
    <scope>NUCLEOTIDE SEQUENCE [LARGE SCALE GENOMIC DNA]</scope>
    <source>
        <strain evidence="2 3">CCMP1338</strain>
        <tissue evidence="2">Whole cell</tissue>
    </source>
</reference>
<name>A0AAV8V2A5_9RHOD</name>
<comment type="caution">
    <text evidence="2">The sequence shown here is derived from an EMBL/GenBank/DDBJ whole genome shotgun (WGS) entry which is preliminary data.</text>
</comment>
<dbReference type="EMBL" id="JAMWBK010000002">
    <property type="protein sequence ID" value="KAJ8907538.1"/>
    <property type="molecule type" value="Genomic_DNA"/>
</dbReference>
<evidence type="ECO:0000313" key="2">
    <source>
        <dbReference type="EMBL" id="KAJ8907538.1"/>
    </source>
</evidence>
<sequence>MGVQNYTPEATIDSDTASTTSSAHLGHRSLVRVSKMFQRKPKPEDLSKRSPKRSPKKELRKDLNYYPEQELADYELGQQMWVYGSGLMTPF</sequence>
<organism evidence="2 3">
    <name type="scientific">Rhodosorus marinus</name>
    <dbReference type="NCBI Taxonomy" id="101924"/>
    <lineage>
        <taxon>Eukaryota</taxon>
        <taxon>Rhodophyta</taxon>
        <taxon>Stylonematophyceae</taxon>
        <taxon>Stylonematales</taxon>
        <taxon>Stylonemataceae</taxon>
        <taxon>Rhodosorus</taxon>
    </lineage>
</organism>
<dbReference type="AlphaFoldDB" id="A0AAV8V2A5"/>
<accession>A0AAV8V2A5</accession>
<keyword evidence="3" id="KW-1185">Reference proteome</keyword>
<feature type="region of interest" description="Disordered" evidence="1">
    <location>
        <begin position="1"/>
        <end position="63"/>
    </location>
</feature>
<proteinExistence type="predicted"/>
<evidence type="ECO:0000256" key="1">
    <source>
        <dbReference type="SAM" id="MobiDB-lite"/>
    </source>
</evidence>
<protein>
    <submittedName>
        <fullName evidence="2">Uncharacterized protein</fullName>
    </submittedName>
</protein>
<feature type="compositionally biased region" description="Low complexity" evidence="1">
    <location>
        <begin position="10"/>
        <end position="23"/>
    </location>
</feature>
<evidence type="ECO:0000313" key="3">
    <source>
        <dbReference type="Proteomes" id="UP001157974"/>
    </source>
</evidence>
<gene>
    <name evidence="2" type="ORF">NDN08_007649</name>
</gene>